<organism evidence="2 3">
    <name type="scientific">Colletotrichum navitas</name>
    <dbReference type="NCBI Taxonomy" id="681940"/>
    <lineage>
        <taxon>Eukaryota</taxon>
        <taxon>Fungi</taxon>
        <taxon>Dikarya</taxon>
        <taxon>Ascomycota</taxon>
        <taxon>Pezizomycotina</taxon>
        <taxon>Sordariomycetes</taxon>
        <taxon>Hypocreomycetidae</taxon>
        <taxon>Glomerellales</taxon>
        <taxon>Glomerellaceae</taxon>
        <taxon>Colletotrichum</taxon>
        <taxon>Colletotrichum graminicola species complex</taxon>
    </lineage>
</organism>
<feature type="compositionally biased region" description="Basic and acidic residues" evidence="1">
    <location>
        <begin position="29"/>
        <end position="42"/>
    </location>
</feature>
<dbReference type="GeneID" id="85436273"/>
<evidence type="ECO:0000256" key="1">
    <source>
        <dbReference type="SAM" id="MobiDB-lite"/>
    </source>
</evidence>
<sequence length="126" mass="13424">MKVYGAKRGRRRKYLMEPLEGPPAPGGKTKKEAHARQDRTGQDAKAGMAQDCTNSGPKTGAQFGDPSTRSSPPRLALLLAQHPSLPTDPLPPLFSVPSRLGASLCLDGGEWMASAPLAVSHCRHLD</sequence>
<proteinExistence type="predicted"/>
<evidence type="ECO:0000313" key="2">
    <source>
        <dbReference type="EMBL" id="KAK1585362.1"/>
    </source>
</evidence>
<feature type="region of interest" description="Disordered" evidence="1">
    <location>
        <begin position="1"/>
        <end position="90"/>
    </location>
</feature>
<dbReference type="RefSeq" id="XP_060412388.1">
    <property type="nucleotide sequence ID" value="XM_060552033.1"/>
</dbReference>
<name>A0AAD8PVB0_9PEZI</name>
<dbReference type="Proteomes" id="UP001230504">
    <property type="component" value="Unassembled WGS sequence"/>
</dbReference>
<comment type="caution">
    <text evidence="2">The sequence shown here is derived from an EMBL/GenBank/DDBJ whole genome shotgun (WGS) entry which is preliminary data.</text>
</comment>
<accession>A0AAD8PVB0</accession>
<feature type="compositionally biased region" description="Basic residues" evidence="1">
    <location>
        <begin position="1"/>
        <end position="13"/>
    </location>
</feature>
<protein>
    <submittedName>
        <fullName evidence="2">Uncharacterized protein</fullName>
    </submittedName>
</protein>
<reference evidence="2" key="1">
    <citation type="submission" date="2021-06" db="EMBL/GenBank/DDBJ databases">
        <title>Comparative genomics, transcriptomics and evolutionary studies reveal genomic signatures of adaptation to plant cell wall in hemibiotrophic fungi.</title>
        <authorList>
            <consortium name="DOE Joint Genome Institute"/>
            <person name="Baroncelli R."/>
            <person name="Diaz J.F."/>
            <person name="Benocci T."/>
            <person name="Peng M."/>
            <person name="Battaglia E."/>
            <person name="Haridas S."/>
            <person name="Andreopoulos W."/>
            <person name="Labutti K."/>
            <person name="Pangilinan J."/>
            <person name="Floch G.L."/>
            <person name="Makela M.R."/>
            <person name="Henrissat B."/>
            <person name="Grigoriev I.V."/>
            <person name="Crouch J.A."/>
            <person name="De Vries R.P."/>
            <person name="Sukno S.A."/>
            <person name="Thon M.R."/>
        </authorList>
    </citation>
    <scope>NUCLEOTIDE SEQUENCE</scope>
    <source>
        <strain evidence="2">CBS 125086</strain>
    </source>
</reference>
<dbReference type="EMBL" id="JAHLJV010000045">
    <property type="protein sequence ID" value="KAK1585362.1"/>
    <property type="molecule type" value="Genomic_DNA"/>
</dbReference>
<gene>
    <name evidence="2" type="ORF">LY79DRAFT_272309</name>
</gene>
<keyword evidence="3" id="KW-1185">Reference proteome</keyword>
<evidence type="ECO:0000313" key="3">
    <source>
        <dbReference type="Proteomes" id="UP001230504"/>
    </source>
</evidence>
<dbReference type="AlphaFoldDB" id="A0AAD8PVB0"/>